<comment type="caution">
    <text evidence="1">The sequence shown here is derived from an EMBL/GenBank/DDBJ whole genome shotgun (WGS) entry which is preliminary data.</text>
</comment>
<evidence type="ECO:0000313" key="1">
    <source>
        <dbReference type="EMBL" id="CAG8565395.1"/>
    </source>
</evidence>
<reference evidence="1" key="1">
    <citation type="submission" date="2021-06" db="EMBL/GenBank/DDBJ databases">
        <authorList>
            <person name="Kallberg Y."/>
            <person name="Tangrot J."/>
            <person name="Rosling A."/>
        </authorList>
    </citation>
    <scope>NUCLEOTIDE SEQUENCE</scope>
    <source>
        <strain evidence="1">AZ414A</strain>
    </source>
</reference>
<feature type="non-terminal residue" evidence="1">
    <location>
        <position position="1"/>
    </location>
</feature>
<dbReference type="OrthoDB" id="2438274at2759"/>
<dbReference type="AlphaFoldDB" id="A0A9N9FY01"/>
<protein>
    <submittedName>
        <fullName evidence="1">8357_t:CDS:1</fullName>
    </submittedName>
</protein>
<keyword evidence="2" id="KW-1185">Reference proteome</keyword>
<proteinExistence type="predicted"/>
<organism evidence="1 2">
    <name type="scientific">Diversispora eburnea</name>
    <dbReference type="NCBI Taxonomy" id="1213867"/>
    <lineage>
        <taxon>Eukaryota</taxon>
        <taxon>Fungi</taxon>
        <taxon>Fungi incertae sedis</taxon>
        <taxon>Mucoromycota</taxon>
        <taxon>Glomeromycotina</taxon>
        <taxon>Glomeromycetes</taxon>
        <taxon>Diversisporales</taxon>
        <taxon>Diversisporaceae</taxon>
        <taxon>Diversispora</taxon>
    </lineage>
</organism>
<dbReference type="Gene3D" id="3.10.20.90">
    <property type="entry name" value="Phosphatidylinositol 3-kinase Catalytic Subunit, Chain A, domain 1"/>
    <property type="match status" value="1"/>
</dbReference>
<gene>
    <name evidence="1" type="ORF">DEBURN_LOCUS7799</name>
</gene>
<name>A0A9N9FY01_9GLOM</name>
<dbReference type="Proteomes" id="UP000789706">
    <property type="component" value="Unassembled WGS sequence"/>
</dbReference>
<dbReference type="EMBL" id="CAJVPK010001013">
    <property type="protein sequence ID" value="CAG8565395.1"/>
    <property type="molecule type" value="Genomic_DNA"/>
</dbReference>
<sequence length="250" mass="28987">VGNNNSNLAIQSTKDPTNGKFNDVNIIKFKPMPWVEKNTILMVEAGMQRLRFDLLGSHSADDNNIIINSKINNNFNNNFNDNNFNNFNDNNNFNNFNNNVNNDNYSFSNNVEKNVVVEKKNSSIVYPNSQPHTINFINNDDDAPFAETSEITEITTEIEIETTTTEKLFYITCVFLTERRATVFPREGSFIQFIEYIQKRFGLPQLQQCHNLSYKNKVNDIISLKDEEDWNVAKWEIEMEGTIRLDVFVE</sequence>
<evidence type="ECO:0000313" key="2">
    <source>
        <dbReference type="Proteomes" id="UP000789706"/>
    </source>
</evidence>
<accession>A0A9N9FY01</accession>